<evidence type="ECO:0000256" key="5">
    <source>
        <dbReference type="ARBA" id="ARBA00022989"/>
    </source>
</evidence>
<dbReference type="InterPro" id="IPR033479">
    <property type="entry name" value="dCache_1"/>
</dbReference>
<evidence type="ECO:0000256" key="1">
    <source>
        <dbReference type="ARBA" id="ARBA00004651"/>
    </source>
</evidence>
<keyword evidence="13" id="KW-1185">Reference proteome</keyword>
<evidence type="ECO:0000256" key="9">
    <source>
        <dbReference type="SAM" id="Coils"/>
    </source>
</evidence>
<dbReference type="PANTHER" id="PTHR32089">
    <property type="entry name" value="METHYL-ACCEPTING CHEMOTAXIS PROTEIN MCPB"/>
    <property type="match status" value="1"/>
</dbReference>
<dbReference type="InterPro" id="IPR004089">
    <property type="entry name" value="MCPsignal_dom"/>
</dbReference>
<sequence>MKKQKSISTIILAVLIWLSLLPIIVMLISSFTITTNLLKERNLVSQESGTQAVITEKENLLNNAKSRLDAISEEPVFKTAFDFKEIRKTLRTALSGEMNITAITFATLDNRFTATNELPKDYKPSDRPWFIDGVEGNGTAIWSIPYQDLVSGNFVNTISKMIRNDQGDWGVISLDVSYESVTKVLNDLTIGQTGHVSLMTKDGVIIADVDPERVGTDISDTTTYQQLKQATIQKGTLTKNLPSDTETIYFDKGTEADSHSWAFATIYKGEYSKESRALLLTSLTVAIVMLLVTTAFAFFAKNIIKEIILVFVELFNQMKDGMYHQISKKKRKRAPFYKVTENARNYLYPDENGNEIHRMAASYNNMIDGVEEIIHTSQQQSMQIAEMADSLLELSQQTTSATGDVTETITGVAQVTGMQAQETEHSVAQMQQLSNVIQELTTTVETLNQQSENSNKSNQQSMDVMNKVNINWQSEMSQMSTLVDGMNGMNQNIQAINQIINVINDISYQTNLLALNASIEAARAGESGKGFAVVAAEIRQLAEQSKNSTKEIEEIIETIQHQSLNMVEQTTRSLDGGEKQTDLISEAITSSQEVFRRNTTIFDSIQEIKHSTSHIASIQNSVLENLESISASTEENAAGTQEVSANAQEVLATMEEFVSHVGDLQGISEELKQMVNRLSIIKAD</sequence>
<feature type="transmembrane region" description="Helical" evidence="10">
    <location>
        <begin position="6"/>
        <end position="33"/>
    </location>
</feature>
<keyword evidence="2" id="KW-1003">Cell membrane</keyword>
<dbReference type="SUPFAM" id="SSF103190">
    <property type="entry name" value="Sensory domain-like"/>
    <property type="match status" value="1"/>
</dbReference>
<dbReference type="Pfam" id="PF00015">
    <property type="entry name" value="MCPsignal"/>
    <property type="match status" value="1"/>
</dbReference>
<keyword evidence="7 8" id="KW-0807">Transducer</keyword>
<evidence type="ECO:0000259" key="11">
    <source>
        <dbReference type="PROSITE" id="PS50111"/>
    </source>
</evidence>
<name>A0ABZ2SWE9_9ENTE</name>
<evidence type="ECO:0000256" key="10">
    <source>
        <dbReference type="SAM" id="Phobius"/>
    </source>
</evidence>
<dbReference type="RefSeq" id="WP_207871501.1">
    <property type="nucleotide sequence ID" value="NZ_CP147251.1"/>
</dbReference>
<feature type="domain" description="Methyl-accepting transducer" evidence="11">
    <location>
        <begin position="394"/>
        <end position="651"/>
    </location>
</feature>
<dbReference type="Gene3D" id="3.30.450.20">
    <property type="entry name" value="PAS domain"/>
    <property type="match status" value="2"/>
</dbReference>
<dbReference type="Proteomes" id="UP000664701">
    <property type="component" value="Chromosome"/>
</dbReference>
<proteinExistence type="predicted"/>
<dbReference type="Gene3D" id="1.10.287.950">
    <property type="entry name" value="Methyl-accepting chemotaxis protein"/>
    <property type="match status" value="1"/>
</dbReference>
<evidence type="ECO:0000256" key="8">
    <source>
        <dbReference type="PROSITE-ProRule" id="PRU00284"/>
    </source>
</evidence>
<keyword evidence="6 10" id="KW-0472">Membrane</keyword>
<keyword evidence="3" id="KW-0145">Chemotaxis</keyword>
<feature type="coiled-coil region" evidence="9">
    <location>
        <begin position="430"/>
        <end position="457"/>
    </location>
</feature>
<dbReference type="PANTHER" id="PTHR32089:SF112">
    <property type="entry name" value="LYSOZYME-LIKE PROTEIN-RELATED"/>
    <property type="match status" value="1"/>
</dbReference>
<evidence type="ECO:0000256" key="7">
    <source>
        <dbReference type="ARBA" id="ARBA00023224"/>
    </source>
</evidence>
<keyword evidence="5 10" id="KW-1133">Transmembrane helix</keyword>
<dbReference type="SUPFAM" id="SSF58104">
    <property type="entry name" value="Methyl-accepting chemotaxis protein (MCP) signaling domain"/>
    <property type="match status" value="1"/>
</dbReference>
<evidence type="ECO:0000313" key="12">
    <source>
        <dbReference type="EMBL" id="WYJ78384.1"/>
    </source>
</evidence>
<evidence type="ECO:0000256" key="3">
    <source>
        <dbReference type="ARBA" id="ARBA00022500"/>
    </source>
</evidence>
<accession>A0ABZ2SWE9</accession>
<dbReference type="InterPro" id="IPR029151">
    <property type="entry name" value="Sensor-like_sf"/>
</dbReference>
<keyword evidence="4 10" id="KW-0812">Transmembrane</keyword>
<dbReference type="SMART" id="SM00283">
    <property type="entry name" value="MA"/>
    <property type="match status" value="1"/>
</dbReference>
<keyword evidence="9" id="KW-0175">Coiled coil</keyword>
<dbReference type="Pfam" id="PF02743">
    <property type="entry name" value="dCache_1"/>
    <property type="match status" value="1"/>
</dbReference>
<reference evidence="12 13" key="1">
    <citation type="submission" date="2024-03" db="EMBL/GenBank/DDBJ databases">
        <title>The Genome Sequence of Enterococcus sp. DIV2402.</title>
        <authorList>
            <consortium name="The Broad Institute Genomics Platform"/>
            <consortium name="The Broad Institute Microbial Omics Core"/>
            <consortium name="The Broad Institute Genomic Center for Infectious Diseases"/>
            <person name="Earl A."/>
            <person name="Manson A."/>
            <person name="Gilmore M."/>
            <person name="Schwartman J."/>
            <person name="Shea T."/>
            <person name="Abouelleil A."/>
            <person name="Cao P."/>
            <person name="Chapman S."/>
            <person name="Cusick C."/>
            <person name="Young S."/>
            <person name="Neafsey D."/>
            <person name="Nusbaum C."/>
            <person name="Birren B."/>
        </authorList>
    </citation>
    <scope>NUCLEOTIDE SEQUENCE [LARGE SCALE GENOMIC DNA]</scope>
    <source>
        <strain evidence="12 13">DIV2402</strain>
    </source>
</reference>
<feature type="transmembrane region" description="Helical" evidence="10">
    <location>
        <begin position="277"/>
        <end position="300"/>
    </location>
</feature>
<evidence type="ECO:0000256" key="2">
    <source>
        <dbReference type="ARBA" id="ARBA00022475"/>
    </source>
</evidence>
<comment type="subcellular location">
    <subcellularLocation>
        <location evidence="1">Cell membrane</location>
        <topology evidence="1">Multi-pass membrane protein</topology>
    </subcellularLocation>
</comment>
<evidence type="ECO:0000256" key="4">
    <source>
        <dbReference type="ARBA" id="ARBA00022692"/>
    </source>
</evidence>
<organism evidence="12 13">
    <name type="scientific">Candidatus Enterococcus lowellii</name>
    <dbReference type="NCBI Taxonomy" id="2230877"/>
    <lineage>
        <taxon>Bacteria</taxon>
        <taxon>Bacillati</taxon>
        <taxon>Bacillota</taxon>
        <taxon>Bacilli</taxon>
        <taxon>Lactobacillales</taxon>
        <taxon>Enterococcaceae</taxon>
        <taxon>Enterococcus</taxon>
    </lineage>
</organism>
<dbReference type="PROSITE" id="PS50111">
    <property type="entry name" value="CHEMOTAXIS_TRANSDUC_2"/>
    <property type="match status" value="1"/>
</dbReference>
<dbReference type="EMBL" id="CP147251">
    <property type="protein sequence ID" value="WYJ78384.1"/>
    <property type="molecule type" value="Genomic_DNA"/>
</dbReference>
<protein>
    <submittedName>
        <fullName evidence="12">Methyl-accepting chemotaxis protein</fullName>
    </submittedName>
</protein>
<evidence type="ECO:0000256" key="6">
    <source>
        <dbReference type="ARBA" id="ARBA00023136"/>
    </source>
</evidence>
<gene>
    <name evidence="12" type="ORF">DOK78_003041</name>
</gene>
<dbReference type="CDD" id="cd18773">
    <property type="entry name" value="PDC1_HK_sensor"/>
    <property type="match status" value="1"/>
</dbReference>
<evidence type="ECO:0000313" key="13">
    <source>
        <dbReference type="Proteomes" id="UP000664701"/>
    </source>
</evidence>